<dbReference type="InterPro" id="IPR009057">
    <property type="entry name" value="Homeodomain-like_sf"/>
</dbReference>
<dbReference type="Pfam" id="PF00440">
    <property type="entry name" value="TetR_N"/>
    <property type="match status" value="1"/>
</dbReference>
<keyword evidence="1 2" id="KW-0238">DNA-binding</keyword>
<evidence type="ECO:0000259" key="3">
    <source>
        <dbReference type="PROSITE" id="PS50977"/>
    </source>
</evidence>
<evidence type="ECO:0000313" key="4">
    <source>
        <dbReference type="EMBL" id="MBU3061748.1"/>
    </source>
</evidence>
<dbReference type="Proteomes" id="UP000733379">
    <property type="component" value="Unassembled WGS sequence"/>
</dbReference>
<organism evidence="4 5">
    <name type="scientific">Nocardia albiluteola</name>
    <dbReference type="NCBI Taxonomy" id="2842303"/>
    <lineage>
        <taxon>Bacteria</taxon>
        <taxon>Bacillati</taxon>
        <taxon>Actinomycetota</taxon>
        <taxon>Actinomycetes</taxon>
        <taxon>Mycobacteriales</taxon>
        <taxon>Nocardiaceae</taxon>
        <taxon>Nocardia</taxon>
    </lineage>
</organism>
<gene>
    <name evidence="4" type="ORF">KO481_09450</name>
</gene>
<dbReference type="EMBL" id="JAHKNI010000002">
    <property type="protein sequence ID" value="MBU3061748.1"/>
    <property type="molecule type" value="Genomic_DNA"/>
</dbReference>
<reference evidence="4 5" key="1">
    <citation type="submission" date="2021-06" db="EMBL/GenBank/DDBJ databases">
        <title>Actinomycetes sequencing.</title>
        <authorList>
            <person name="Shan Q."/>
        </authorList>
    </citation>
    <scope>NUCLEOTIDE SEQUENCE [LARGE SCALE GENOMIC DNA]</scope>
    <source>
        <strain evidence="4 5">NEAU-G5</strain>
    </source>
</reference>
<dbReference type="InterPro" id="IPR001647">
    <property type="entry name" value="HTH_TetR"/>
</dbReference>
<dbReference type="PANTHER" id="PTHR30055:SF146">
    <property type="entry name" value="HTH-TYPE TRANSCRIPTIONAL DUAL REGULATOR CECR"/>
    <property type="match status" value="1"/>
</dbReference>
<dbReference type="Gene3D" id="1.10.357.10">
    <property type="entry name" value="Tetracycline Repressor, domain 2"/>
    <property type="match status" value="1"/>
</dbReference>
<dbReference type="RefSeq" id="WP_215916577.1">
    <property type="nucleotide sequence ID" value="NZ_JAHKNI010000002.1"/>
</dbReference>
<comment type="caution">
    <text evidence="4">The sequence shown here is derived from an EMBL/GenBank/DDBJ whole genome shotgun (WGS) entry which is preliminary data.</text>
</comment>
<feature type="domain" description="HTH tetR-type" evidence="3">
    <location>
        <begin position="11"/>
        <end position="71"/>
    </location>
</feature>
<evidence type="ECO:0000313" key="5">
    <source>
        <dbReference type="Proteomes" id="UP000733379"/>
    </source>
</evidence>
<dbReference type="InterPro" id="IPR036271">
    <property type="entry name" value="Tet_transcr_reg_TetR-rel_C_sf"/>
</dbReference>
<dbReference type="PRINTS" id="PR00455">
    <property type="entry name" value="HTHTETR"/>
</dbReference>
<keyword evidence="5" id="KW-1185">Reference proteome</keyword>
<dbReference type="Pfam" id="PF14246">
    <property type="entry name" value="TetR_C_7"/>
    <property type="match status" value="1"/>
</dbReference>
<dbReference type="PROSITE" id="PS50977">
    <property type="entry name" value="HTH_TETR_2"/>
    <property type="match status" value="1"/>
</dbReference>
<dbReference type="SUPFAM" id="SSF46689">
    <property type="entry name" value="Homeodomain-like"/>
    <property type="match status" value="1"/>
</dbReference>
<proteinExistence type="predicted"/>
<dbReference type="SUPFAM" id="SSF48498">
    <property type="entry name" value="Tetracyclin repressor-like, C-terminal domain"/>
    <property type="match status" value="1"/>
</dbReference>
<dbReference type="PANTHER" id="PTHR30055">
    <property type="entry name" value="HTH-TYPE TRANSCRIPTIONAL REGULATOR RUTR"/>
    <property type="match status" value="1"/>
</dbReference>
<protein>
    <submittedName>
        <fullName evidence="4">TetR/AcrR family transcriptional regulator</fullName>
    </submittedName>
</protein>
<evidence type="ECO:0000256" key="2">
    <source>
        <dbReference type="PROSITE-ProRule" id="PRU00335"/>
    </source>
</evidence>
<dbReference type="InterPro" id="IPR050109">
    <property type="entry name" value="HTH-type_TetR-like_transc_reg"/>
</dbReference>
<dbReference type="InterPro" id="IPR039536">
    <property type="entry name" value="TetR_C_Proteobacteria"/>
</dbReference>
<dbReference type="Gene3D" id="1.10.10.60">
    <property type="entry name" value="Homeodomain-like"/>
    <property type="match status" value="1"/>
</dbReference>
<accession>A0ABS6AV36</accession>
<name>A0ABS6AV36_9NOCA</name>
<sequence>MTKTAGPRGRIDKRQAILSAAFAVFARRGYERTCVQEIADEAGVAKPTVYNHLNDKETLFRHTMEAAADAVAAECLAAVEPLRDIAGDPRPNLTTAAQQLLRICIGARAHALRSLAYAESSIFPDLAVAVQERTSLNLAEALADRFARLALGGALRPCDPARAAEHFLSLLTGPLEYHSRLGTRPVPEAELDAIADAALDTFLRAYGPQE</sequence>
<feature type="DNA-binding region" description="H-T-H motif" evidence="2">
    <location>
        <begin position="34"/>
        <end position="53"/>
    </location>
</feature>
<evidence type="ECO:0000256" key="1">
    <source>
        <dbReference type="ARBA" id="ARBA00023125"/>
    </source>
</evidence>